<evidence type="ECO:0000259" key="3">
    <source>
        <dbReference type="Pfam" id="PF10708"/>
    </source>
</evidence>
<dbReference type="InterPro" id="IPR016071">
    <property type="entry name" value="Staphylococal_nuclease_OB-fold"/>
</dbReference>
<dbReference type="InterPro" id="IPR035437">
    <property type="entry name" value="SNase_OB-fold_sf"/>
</dbReference>
<dbReference type="InterPro" id="IPR018929">
    <property type="entry name" value="DUF2510"/>
</dbReference>
<reference evidence="4" key="1">
    <citation type="submission" date="2020-09" db="EMBL/GenBank/DDBJ databases">
        <title>Novel species in genus Aeromicrobium.</title>
        <authorList>
            <person name="Zhang G."/>
        </authorList>
    </citation>
    <scope>NUCLEOTIDE SEQUENCE</scope>
    <source>
        <strain evidence="4">Zg-636</strain>
    </source>
</reference>
<sequence>MVDVARFLLDSAFLDGRSWDARRMTNGPLPPAGWYPDAQGELRYWDGAAWTDHTASNYPHAQDADQPTPPTGLAAGKSPASAKVPWTRRWQVWVVAGCAALLGFGALGNAATPDTADDPKPQSVQATESAPTAEQTTPSPEPSPTPTEEPTAEPVVLIFMTDQKDGDSSVGSDGKEYRLGLVNAPERNEKCGPEATAFTRKFLSDGFTVDAYATDTYGRAVAEVFDPKGRSLNVQLAKRGLGDGRYLDQFRHENPDLGRRLDRALASAAKPGCRKSAAPVPLVKKPRKTKAPAKDCMAGYEPCLPIVDDLDCGEIGHSVAVTGGDPYRLDRDGDGTGCD</sequence>
<feature type="domain" description="DUF2510" evidence="3">
    <location>
        <begin position="32"/>
        <end position="61"/>
    </location>
</feature>
<evidence type="ECO:0000256" key="1">
    <source>
        <dbReference type="SAM" id="MobiDB-lite"/>
    </source>
</evidence>
<protein>
    <submittedName>
        <fullName evidence="4">DUF2510 domain-containing protein</fullName>
    </submittedName>
</protein>
<comment type="caution">
    <text evidence="4">The sequence shown here is derived from an EMBL/GenBank/DDBJ whole genome shotgun (WGS) entry which is preliminary data.</text>
</comment>
<dbReference type="RefSeq" id="WP_187768530.1">
    <property type="nucleotide sequence ID" value="NZ_JACTVM010000001.1"/>
</dbReference>
<evidence type="ECO:0000259" key="2">
    <source>
        <dbReference type="Pfam" id="PF00565"/>
    </source>
</evidence>
<evidence type="ECO:0000313" key="5">
    <source>
        <dbReference type="Proteomes" id="UP000620591"/>
    </source>
</evidence>
<dbReference type="Proteomes" id="UP000620591">
    <property type="component" value="Unassembled WGS sequence"/>
</dbReference>
<dbReference type="AlphaFoldDB" id="A0A8I0ESJ7"/>
<dbReference type="Pfam" id="PF10708">
    <property type="entry name" value="DUF2510"/>
    <property type="match status" value="1"/>
</dbReference>
<gene>
    <name evidence="4" type="ORF">IBG24_02785</name>
</gene>
<evidence type="ECO:0000313" key="4">
    <source>
        <dbReference type="EMBL" id="MBC9225239.1"/>
    </source>
</evidence>
<dbReference type="SUPFAM" id="SSF50199">
    <property type="entry name" value="Staphylococcal nuclease"/>
    <property type="match status" value="1"/>
</dbReference>
<feature type="compositionally biased region" description="Low complexity" evidence="1">
    <location>
        <begin position="129"/>
        <end position="138"/>
    </location>
</feature>
<accession>A0A8I0ESJ7</accession>
<name>A0A8I0ESJ7_9ACTN</name>
<feature type="region of interest" description="Disordered" evidence="1">
    <location>
        <begin position="112"/>
        <end position="150"/>
    </location>
</feature>
<proteinExistence type="predicted"/>
<feature type="region of interest" description="Disordered" evidence="1">
    <location>
        <begin position="55"/>
        <end position="81"/>
    </location>
</feature>
<dbReference type="EMBL" id="JACTVM010000001">
    <property type="protein sequence ID" value="MBC9225239.1"/>
    <property type="molecule type" value="Genomic_DNA"/>
</dbReference>
<dbReference type="Gene3D" id="2.40.50.90">
    <property type="match status" value="1"/>
</dbReference>
<dbReference type="Pfam" id="PF00565">
    <property type="entry name" value="SNase"/>
    <property type="match status" value="1"/>
</dbReference>
<organism evidence="4 5">
    <name type="scientific">Aeromicrobium senzhongii</name>
    <dbReference type="NCBI Taxonomy" id="2663859"/>
    <lineage>
        <taxon>Bacteria</taxon>
        <taxon>Bacillati</taxon>
        <taxon>Actinomycetota</taxon>
        <taxon>Actinomycetes</taxon>
        <taxon>Propionibacteriales</taxon>
        <taxon>Nocardioidaceae</taxon>
        <taxon>Aeromicrobium</taxon>
    </lineage>
</organism>
<feature type="domain" description="TNase-like" evidence="2">
    <location>
        <begin position="178"/>
        <end position="243"/>
    </location>
</feature>